<dbReference type="InterPro" id="IPR012902">
    <property type="entry name" value="N_methyl_site"/>
</dbReference>
<reference evidence="2 3" key="1">
    <citation type="submission" date="2019-02" db="EMBL/GenBank/DDBJ databases">
        <title>Deep-cultivation of Planctomycetes and their phenomic and genomic characterization uncovers novel biology.</title>
        <authorList>
            <person name="Wiegand S."/>
            <person name="Jogler M."/>
            <person name="Boedeker C."/>
            <person name="Pinto D."/>
            <person name="Vollmers J."/>
            <person name="Rivas-Marin E."/>
            <person name="Kohn T."/>
            <person name="Peeters S.H."/>
            <person name="Heuer A."/>
            <person name="Rast P."/>
            <person name="Oberbeckmann S."/>
            <person name="Bunk B."/>
            <person name="Jeske O."/>
            <person name="Meyerdierks A."/>
            <person name="Storesund J.E."/>
            <person name="Kallscheuer N."/>
            <person name="Luecker S."/>
            <person name="Lage O.M."/>
            <person name="Pohl T."/>
            <person name="Merkel B.J."/>
            <person name="Hornburger P."/>
            <person name="Mueller R.-W."/>
            <person name="Bruemmer F."/>
            <person name="Labrenz M."/>
            <person name="Spormann A.M."/>
            <person name="Op den Camp H."/>
            <person name="Overmann J."/>
            <person name="Amann R."/>
            <person name="Jetten M.S.M."/>
            <person name="Mascher T."/>
            <person name="Medema M.H."/>
            <person name="Devos D.P."/>
            <person name="Kaster A.-K."/>
            <person name="Ovreas L."/>
            <person name="Rohde M."/>
            <person name="Galperin M.Y."/>
            <person name="Jogler C."/>
        </authorList>
    </citation>
    <scope>NUCLEOTIDE SEQUENCE [LARGE SCALE GENOMIC DNA]</scope>
    <source>
        <strain evidence="2 3">HG15A2</strain>
    </source>
</reference>
<dbReference type="Gene3D" id="3.30.700.10">
    <property type="entry name" value="Glycoprotein, Type 4 Pilin"/>
    <property type="match status" value="1"/>
</dbReference>
<keyword evidence="3" id="KW-1185">Reference proteome</keyword>
<dbReference type="SUPFAM" id="SSF54523">
    <property type="entry name" value="Pili subunits"/>
    <property type="match status" value="1"/>
</dbReference>
<name>A0A517MU30_9BACT</name>
<dbReference type="PANTHER" id="PTHR30093:SF2">
    <property type="entry name" value="TYPE II SECRETION SYSTEM PROTEIN H"/>
    <property type="match status" value="1"/>
</dbReference>
<protein>
    <recommendedName>
        <fullName evidence="1">DUF1559 domain-containing protein</fullName>
    </recommendedName>
</protein>
<dbReference type="Pfam" id="PF07596">
    <property type="entry name" value="SBP_bac_10"/>
    <property type="match status" value="1"/>
</dbReference>
<dbReference type="PANTHER" id="PTHR30093">
    <property type="entry name" value="GENERAL SECRETION PATHWAY PROTEIN G"/>
    <property type="match status" value="1"/>
</dbReference>
<dbReference type="OrthoDB" id="245967at2"/>
<dbReference type="InterPro" id="IPR011453">
    <property type="entry name" value="DUF1559"/>
</dbReference>
<dbReference type="AlphaFoldDB" id="A0A517MU30"/>
<dbReference type="RefSeq" id="WP_145059502.1">
    <property type="nucleotide sequence ID" value="NZ_CP036263.1"/>
</dbReference>
<dbReference type="NCBIfam" id="TIGR02532">
    <property type="entry name" value="IV_pilin_GFxxxE"/>
    <property type="match status" value="1"/>
</dbReference>
<dbReference type="Proteomes" id="UP000319852">
    <property type="component" value="Chromosome"/>
</dbReference>
<dbReference type="PROSITE" id="PS00409">
    <property type="entry name" value="PROKAR_NTER_METHYL"/>
    <property type="match status" value="1"/>
</dbReference>
<dbReference type="KEGG" id="amob:HG15A2_16650"/>
<sequence length="394" mass="41390">MERKCQSPRRGFTLVELLVVIAIIGVLVGLLLPAVQAAREAARRNSCLNNIKQINLAIQNHISAQQDRIPLASTAAYDPTIQFGGSNDQSLRDPTGWTDGDGYSFLYQLLGFMEGDTLVNRADAVSLKGKIGPFLPALAAPNDLIIGQDSSGQDLYAYSQKVPAFVCPSFPGAEEVKSAADYGVSNKPAIGNYVTVASTHFDSSGTGAATDSAGPEFIYPSKGQTVGNGAIVFAKAPTTAGQRMKGATFASIARDGSSNTIAFTESREETYGSWISGYSTYVVGILPGQGQVEKVAIPVGQPATLQPVDATTVVSLNVGSDYKRSPTTALVYQLAAQNPHGSKERIFGPSSAHSGGIVLHGFMDAHGTSITDDIDPAVYMAQVTRNGGEVIPNN</sequence>
<dbReference type="EMBL" id="CP036263">
    <property type="protein sequence ID" value="QDS98391.1"/>
    <property type="molecule type" value="Genomic_DNA"/>
</dbReference>
<evidence type="ECO:0000313" key="2">
    <source>
        <dbReference type="EMBL" id="QDS98391.1"/>
    </source>
</evidence>
<accession>A0A517MU30</accession>
<gene>
    <name evidence="2" type="ORF">HG15A2_16650</name>
</gene>
<dbReference type="Pfam" id="PF07963">
    <property type="entry name" value="N_methyl"/>
    <property type="match status" value="1"/>
</dbReference>
<organism evidence="2 3">
    <name type="scientific">Adhaeretor mobilis</name>
    <dbReference type="NCBI Taxonomy" id="1930276"/>
    <lineage>
        <taxon>Bacteria</taxon>
        <taxon>Pseudomonadati</taxon>
        <taxon>Planctomycetota</taxon>
        <taxon>Planctomycetia</taxon>
        <taxon>Pirellulales</taxon>
        <taxon>Lacipirellulaceae</taxon>
        <taxon>Adhaeretor</taxon>
    </lineage>
</organism>
<evidence type="ECO:0000313" key="3">
    <source>
        <dbReference type="Proteomes" id="UP000319852"/>
    </source>
</evidence>
<evidence type="ECO:0000259" key="1">
    <source>
        <dbReference type="Pfam" id="PF07596"/>
    </source>
</evidence>
<dbReference type="InterPro" id="IPR045584">
    <property type="entry name" value="Pilin-like"/>
</dbReference>
<feature type="domain" description="DUF1559" evidence="1">
    <location>
        <begin position="36"/>
        <end position="376"/>
    </location>
</feature>
<proteinExistence type="predicted"/>